<proteinExistence type="predicted"/>
<evidence type="ECO:0000313" key="2">
    <source>
        <dbReference type="Proteomes" id="UP000675882"/>
    </source>
</evidence>
<accession>A0A916BCD2</accession>
<dbReference type="Proteomes" id="UP000675882">
    <property type="component" value="Unassembled WGS sequence"/>
</dbReference>
<dbReference type="EMBL" id="CAJNBL010000005">
    <property type="protein sequence ID" value="CAE6695370.1"/>
    <property type="molecule type" value="Genomic_DNA"/>
</dbReference>
<gene>
    <name evidence="1" type="ORF">NTGZN8_130187</name>
</gene>
<comment type="caution">
    <text evidence="1">The sequence shown here is derived from an EMBL/GenBank/DDBJ whole genome shotgun (WGS) entry which is preliminary data.</text>
</comment>
<evidence type="ECO:0000313" key="1">
    <source>
        <dbReference type="EMBL" id="CAE6695370.1"/>
    </source>
</evidence>
<reference evidence="1" key="1">
    <citation type="submission" date="2021-02" db="EMBL/GenBank/DDBJ databases">
        <authorList>
            <person name="Han P."/>
        </authorList>
    </citation>
    <scope>NUCLEOTIDE SEQUENCE</scope>
    <source>
        <strain evidence="1">Candidatus Nitrotoga sp. ZN8</strain>
    </source>
</reference>
<name>A0A916BCD2_9PROT</name>
<organism evidence="1 2">
    <name type="scientific">Candidatus Nitrotoga fabula</name>
    <dbReference type="NCBI Taxonomy" id="2182327"/>
    <lineage>
        <taxon>Bacteria</taxon>
        <taxon>Pseudomonadati</taxon>
        <taxon>Pseudomonadota</taxon>
        <taxon>Betaproteobacteria</taxon>
        <taxon>Nitrosomonadales</taxon>
        <taxon>Gallionellaceae</taxon>
        <taxon>Candidatus Nitrotoga</taxon>
    </lineage>
</organism>
<dbReference type="AlphaFoldDB" id="A0A916BCD2"/>
<protein>
    <submittedName>
        <fullName evidence="1">Uncharacterized protein</fullName>
    </submittedName>
</protein>
<sequence>MILSILARNAAMVCLVEIHDPILFRHCTKFKRSREISALDSLFGQGTTRICIF</sequence>
<keyword evidence="2" id="KW-1185">Reference proteome</keyword>